<feature type="chain" id="PRO_5046991181" description="Zinc transport system substrate-binding protein" evidence="1">
    <location>
        <begin position="21"/>
        <end position="405"/>
    </location>
</feature>
<protein>
    <recommendedName>
        <fullName evidence="4">Zinc transport system substrate-binding protein</fullName>
    </recommendedName>
</protein>
<sequence>MPRPIIIGALALGLPLSALAQGHDHGDVTLYRVFVADHAQAQVTAFDLDDPEHRHDFATTGQAKLFPVAGGAVVAAIQSDDDTVHFFRSGIAFHDHGDHSDIEISDPSALDVTLTGPRPFHLVSHDGKVVINYDLGGYAEIVDEHALSHGEAEIVTFPQARAHHGFVAPLRGHWLSTVASDARVEDGAAPPRLGLQAFDEAGNPTGDLATCTAIHGEAFSGAYLAAGCREGVLTVTAGAEGPEFRMLDYPADLPQGVTTGTLLGSSGMQVFLGNHGADGLVVVDPVDEPHFRRIELPFRRVDFVLDPVRPANGYVLTEDGTLHRINLLDAAITASAQVTGLYSMDGHWNDPRPRLAMAGDEILITDPAQGLVRRVDAGSLQESGQIELGGTPYNVAVVGGSGISH</sequence>
<evidence type="ECO:0008006" key="4">
    <source>
        <dbReference type="Google" id="ProtNLM"/>
    </source>
</evidence>
<evidence type="ECO:0000313" key="3">
    <source>
        <dbReference type="Proteomes" id="UP001597353"/>
    </source>
</evidence>
<dbReference type="RefSeq" id="WP_390258796.1">
    <property type="nucleotide sequence ID" value="NZ_JBHUGH010000001.1"/>
</dbReference>
<gene>
    <name evidence="2" type="ORF">ACFSGJ_01215</name>
</gene>
<dbReference type="Proteomes" id="UP001597353">
    <property type="component" value="Unassembled WGS sequence"/>
</dbReference>
<keyword evidence="1" id="KW-0732">Signal</keyword>
<keyword evidence="3" id="KW-1185">Reference proteome</keyword>
<evidence type="ECO:0000313" key="2">
    <source>
        <dbReference type="EMBL" id="MFD1910830.1"/>
    </source>
</evidence>
<dbReference type="EMBL" id="JBHUGH010000001">
    <property type="protein sequence ID" value="MFD1910830.1"/>
    <property type="molecule type" value="Genomic_DNA"/>
</dbReference>
<dbReference type="InterPro" id="IPR011044">
    <property type="entry name" value="Quino_amine_DH_bsu"/>
</dbReference>
<proteinExistence type="predicted"/>
<comment type="caution">
    <text evidence="2">The sequence shown here is derived from an EMBL/GenBank/DDBJ whole genome shotgun (WGS) entry which is preliminary data.</text>
</comment>
<feature type="signal peptide" evidence="1">
    <location>
        <begin position="1"/>
        <end position="20"/>
    </location>
</feature>
<reference evidence="3" key="1">
    <citation type="journal article" date="2019" name="Int. J. Syst. Evol. Microbiol.">
        <title>The Global Catalogue of Microorganisms (GCM) 10K type strain sequencing project: providing services to taxonomists for standard genome sequencing and annotation.</title>
        <authorList>
            <consortium name="The Broad Institute Genomics Platform"/>
            <consortium name="The Broad Institute Genome Sequencing Center for Infectious Disease"/>
            <person name="Wu L."/>
            <person name="Ma J."/>
        </authorList>
    </citation>
    <scope>NUCLEOTIDE SEQUENCE [LARGE SCALE GENOMIC DNA]</scope>
    <source>
        <strain evidence="3">CGMCC 4.7242</strain>
    </source>
</reference>
<evidence type="ECO:0000256" key="1">
    <source>
        <dbReference type="SAM" id="SignalP"/>
    </source>
</evidence>
<accession>A0ABW4RZR7</accession>
<organism evidence="2 3">
    <name type="scientific">Halodurantibacterium flavum</name>
    <dbReference type="NCBI Taxonomy" id="1382802"/>
    <lineage>
        <taxon>Bacteria</taxon>
        <taxon>Pseudomonadati</taxon>
        <taxon>Pseudomonadota</taxon>
        <taxon>Alphaproteobacteria</taxon>
        <taxon>Rhodobacterales</taxon>
        <taxon>Paracoccaceae</taxon>
        <taxon>Halodurantibacterium</taxon>
    </lineage>
</organism>
<name>A0ABW4RZR7_9RHOB</name>
<dbReference type="SUPFAM" id="SSF50969">
    <property type="entry name" value="YVTN repeat-like/Quinoprotein amine dehydrogenase"/>
    <property type="match status" value="1"/>
</dbReference>